<gene>
    <name evidence="2" type="ORF">GCM10009545_42190</name>
</gene>
<reference evidence="2 3" key="1">
    <citation type="journal article" date="2019" name="Int. J. Syst. Evol. Microbiol.">
        <title>The Global Catalogue of Microorganisms (GCM) 10K type strain sequencing project: providing services to taxonomists for standard genome sequencing and annotation.</title>
        <authorList>
            <consortium name="The Broad Institute Genomics Platform"/>
            <consortium name="The Broad Institute Genome Sequencing Center for Infectious Disease"/>
            <person name="Wu L."/>
            <person name="Ma J."/>
        </authorList>
    </citation>
    <scope>NUCLEOTIDE SEQUENCE [LARGE SCALE GENOMIC DNA]</scope>
    <source>
        <strain evidence="2 3">JCM 10664</strain>
    </source>
</reference>
<accession>A0ABN1D6B4</accession>
<evidence type="ECO:0000313" key="2">
    <source>
        <dbReference type="EMBL" id="GAA0535206.1"/>
    </source>
</evidence>
<evidence type="ECO:0000256" key="1">
    <source>
        <dbReference type="SAM" id="MobiDB-lite"/>
    </source>
</evidence>
<evidence type="ECO:0000313" key="3">
    <source>
        <dbReference type="Proteomes" id="UP001500220"/>
    </source>
</evidence>
<sequence length="116" mass="12634">MRIGVQETPPPLVSSKRTVSGTRVPATDETDGTGRSWHLDGEQRVKSLPGCDKRTHSEVLLDHAVRGARCQESRKIDERSPLGSPVCEAATGNPALRWFRLTAVSVSDGFIKTAPR</sequence>
<proteinExistence type="predicted"/>
<name>A0ABN1D6B4_9PSEU</name>
<protein>
    <submittedName>
        <fullName evidence="2">Uncharacterized protein</fullName>
    </submittedName>
</protein>
<comment type="caution">
    <text evidence="2">The sequence shown here is derived from an EMBL/GenBank/DDBJ whole genome shotgun (WGS) entry which is preliminary data.</text>
</comment>
<dbReference type="EMBL" id="BAAAHC010000019">
    <property type="protein sequence ID" value="GAA0535206.1"/>
    <property type="molecule type" value="Genomic_DNA"/>
</dbReference>
<feature type="region of interest" description="Disordered" evidence="1">
    <location>
        <begin position="1"/>
        <end position="37"/>
    </location>
</feature>
<organism evidence="2 3">
    <name type="scientific">Saccharopolyspora thermophila</name>
    <dbReference type="NCBI Taxonomy" id="89367"/>
    <lineage>
        <taxon>Bacteria</taxon>
        <taxon>Bacillati</taxon>
        <taxon>Actinomycetota</taxon>
        <taxon>Actinomycetes</taxon>
        <taxon>Pseudonocardiales</taxon>
        <taxon>Pseudonocardiaceae</taxon>
        <taxon>Saccharopolyspora</taxon>
    </lineage>
</organism>
<dbReference type="Proteomes" id="UP001500220">
    <property type="component" value="Unassembled WGS sequence"/>
</dbReference>
<keyword evidence="3" id="KW-1185">Reference proteome</keyword>